<reference evidence="1" key="1">
    <citation type="submission" date="2018-05" db="EMBL/GenBank/DDBJ databases">
        <authorList>
            <person name="Lanie J.A."/>
            <person name="Ng W.-L."/>
            <person name="Kazmierczak K.M."/>
            <person name="Andrzejewski T.M."/>
            <person name="Davidsen T.M."/>
            <person name="Wayne K.J."/>
            <person name="Tettelin H."/>
            <person name="Glass J.I."/>
            <person name="Rusch D."/>
            <person name="Podicherti R."/>
            <person name="Tsui H.-C.T."/>
            <person name="Winkler M.E."/>
        </authorList>
    </citation>
    <scope>NUCLEOTIDE SEQUENCE</scope>
</reference>
<protein>
    <submittedName>
        <fullName evidence="1">Uncharacterized protein</fullName>
    </submittedName>
</protein>
<sequence length="60" mass="7173">MIKIKDDHEMISTCFQKNLKLLEKAKEATKEEHELILLIIIYELRQMTNEIIENWNIADS</sequence>
<accession>A0A382V425</accession>
<dbReference type="EMBL" id="UINC01149029">
    <property type="protein sequence ID" value="SVD41242.1"/>
    <property type="molecule type" value="Genomic_DNA"/>
</dbReference>
<proteinExistence type="predicted"/>
<gene>
    <name evidence="1" type="ORF">METZ01_LOCUS394096</name>
</gene>
<evidence type="ECO:0000313" key="1">
    <source>
        <dbReference type="EMBL" id="SVD41242.1"/>
    </source>
</evidence>
<dbReference type="AlphaFoldDB" id="A0A382V425"/>
<organism evidence="1">
    <name type="scientific">marine metagenome</name>
    <dbReference type="NCBI Taxonomy" id="408172"/>
    <lineage>
        <taxon>unclassified sequences</taxon>
        <taxon>metagenomes</taxon>
        <taxon>ecological metagenomes</taxon>
    </lineage>
</organism>
<name>A0A382V425_9ZZZZ</name>